<dbReference type="EMBL" id="JAQQAF010000001">
    <property type="protein sequence ID" value="KAJ8512461.1"/>
    <property type="molecule type" value="Genomic_DNA"/>
</dbReference>
<protein>
    <recommendedName>
        <fullName evidence="3">Secreted protein</fullName>
    </recommendedName>
</protein>
<reference evidence="1 2" key="1">
    <citation type="submission" date="2022-12" db="EMBL/GenBank/DDBJ databases">
        <title>Chromosome-scale assembly of the Ensete ventricosum genome.</title>
        <authorList>
            <person name="Dussert Y."/>
            <person name="Stocks J."/>
            <person name="Wendawek A."/>
            <person name="Woldeyes F."/>
            <person name="Nichols R.A."/>
            <person name="Borrell J.S."/>
        </authorList>
    </citation>
    <scope>NUCLEOTIDE SEQUENCE [LARGE SCALE GENOMIC DNA]</scope>
    <source>
        <strain evidence="2">cv. Maze</strain>
        <tissue evidence="1">Seeds</tissue>
    </source>
</reference>
<dbReference type="Proteomes" id="UP001222027">
    <property type="component" value="Unassembled WGS sequence"/>
</dbReference>
<proteinExistence type="predicted"/>
<keyword evidence="2" id="KW-1185">Reference proteome</keyword>
<comment type="caution">
    <text evidence="1">The sequence shown here is derived from an EMBL/GenBank/DDBJ whole genome shotgun (WGS) entry which is preliminary data.</text>
</comment>
<sequence length="71" mass="8308">MCRRPPFWIRLLENPCRGCRCISCMFVTIKLDRAGHNRTWIVTTATYTPFSFASQQQLTMFSVRSIPLPVR</sequence>
<gene>
    <name evidence="1" type="ORF">OPV22_002895</name>
</gene>
<accession>A0AAV8RZ89</accession>
<evidence type="ECO:0000313" key="2">
    <source>
        <dbReference type="Proteomes" id="UP001222027"/>
    </source>
</evidence>
<name>A0AAV8RZ89_ENSVE</name>
<evidence type="ECO:0008006" key="3">
    <source>
        <dbReference type="Google" id="ProtNLM"/>
    </source>
</evidence>
<evidence type="ECO:0000313" key="1">
    <source>
        <dbReference type="EMBL" id="KAJ8512461.1"/>
    </source>
</evidence>
<organism evidence="1 2">
    <name type="scientific">Ensete ventricosum</name>
    <name type="common">Abyssinian banana</name>
    <name type="synonym">Musa ensete</name>
    <dbReference type="NCBI Taxonomy" id="4639"/>
    <lineage>
        <taxon>Eukaryota</taxon>
        <taxon>Viridiplantae</taxon>
        <taxon>Streptophyta</taxon>
        <taxon>Embryophyta</taxon>
        <taxon>Tracheophyta</taxon>
        <taxon>Spermatophyta</taxon>
        <taxon>Magnoliopsida</taxon>
        <taxon>Liliopsida</taxon>
        <taxon>Zingiberales</taxon>
        <taxon>Musaceae</taxon>
        <taxon>Ensete</taxon>
    </lineage>
</organism>
<dbReference type="AlphaFoldDB" id="A0AAV8RZ89"/>